<dbReference type="OrthoDB" id="257472at2"/>
<dbReference type="AlphaFoldDB" id="A0A518DZE8"/>
<name>A0A518DZE8_9BACT</name>
<accession>A0A518DZE8</accession>
<dbReference type="Proteomes" id="UP000317648">
    <property type="component" value="Chromosome"/>
</dbReference>
<reference evidence="2 3" key="1">
    <citation type="submission" date="2019-02" db="EMBL/GenBank/DDBJ databases">
        <title>Deep-cultivation of Planctomycetes and their phenomic and genomic characterization uncovers novel biology.</title>
        <authorList>
            <person name="Wiegand S."/>
            <person name="Jogler M."/>
            <person name="Boedeker C."/>
            <person name="Pinto D."/>
            <person name="Vollmers J."/>
            <person name="Rivas-Marin E."/>
            <person name="Kohn T."/>
            <person name="Peeters S.H."/>
            <person name="Heuer A."/>
            <person name="Rast P."/>
            <person name="Oberbeckmann S."/>
            <person name="Bunk B."/>
            <person name="Jeske O."/>
            <person name="Meyerdierks A."/>
            <person name="Storesund J.E."/>
            <person name="Kallscheuer N."/>
            <person name="Luecker S."/>
            <person name="Lage O.M."/>
            <person name="Pohl T."/>
            <person name="Merkel B.J."/>
            <person name="Hornburger P."/>
            <person name="Mueller R.-W."/>
            <person name="Bruemmer F."/>
            <person name="Labrenz M."/>
            <person name="Spormann A.M."/>
            <person name="Op den Camp H."/>
            <person name="Overmann J."/>
            <person name="Amann R."/>
            <person name="Jetten M.S.M."/>
            <person name="Mascher T."/>
            <person name="Medema M.H."/>
            <person name="Devos D.P."/>
            <person name="Kaster A.-K."/>
            <person name="Ovreas L."/>
            <person name="Rohde M."/>
            <person name="Galperin M.Y."/>
            <person name="Jogler C."/>
        </authorList>
    </citation>
    <scope>NUCLEOTIDE SEQUENCE [LARGE SCALE GENOMIC DNA]</scope>
    <source>
        <strain evidence="2 3">Pla85_3_4</strain>
    </source>
</reference>
<dbReference type="KEGG" id="lcre:Pla8534_50260"/>
<keyword evidence="1" id="KW-0732">Signal</keyword>
<evidence type="ECO:0000313" key="3">
    <source>
        <dbReference type="Proteomes" id="UP000317648"/>
    </source>
</evidence>
<sequence length="303" mass="32985" precursor="true">MLRMLLWGGFLALTCGSLAQAEDWRPTPLSEFLDPASLQPPADGVGAQVVRGQQEERDTLVTDRPDFTEASSTVGYGRVQLEMGYTFAYDDEDGTITRTHGLPETLFRIGLTDAIELRLFWNYLWQETSDATGTVADDGAEDFGIGFKLFLLEEQGLAPETAVIVGMTTPTGGRSFTSHKVDAGVNLLYSWSLPADWSIAGSSGYATGSEATLLAPELLAVDQHGVFTQSVALGIPLNETFGCYLEYFGFYFHGSDTSGPQHFLNGGFTMLANDDVQLDWRVGMGLNQAADDFFTGVGYSQRF</sequence>
<evidence type="ECO:0000313" key="2">
    <source>
        <dbReference type="EMBL" id="QDU97181.1"/>
    </source>
</evidence>
<proteinExistence type="predicted"/>
<gene>
    <name evidence="2" type="ORF">Pla8534_50260</name>
</gene>
<organism evidence="2 3">
    <name type="scientific">Lignipirellula cremea</name>
    <dbReference type="NCBI Taxonomy" id="2528010"/>
    <lineage>
        <taxon>Bacteria</taxon>
        <taxon>Pseudomonadati</taxon>
        <taxon>Planctomycetota</taxon>
        <taxon>Planctomycetia</taxon>
        <taxon>Pirellulales</taxon>
        <taxon>Pirellulaceae</taxon>
        <taxon>Lignipirellula</taxon>
    </lineage>
</organism>
<protein>
    <recommendedName>
        <fullName evidence="4">MetA-pathway of phenol degradation</fullName>
    </recommendedName>
</protein>
<feature type="signal peptide" evidence="1">
    <location>
        <begin position="1"/>
        <end position="21"/>
    </location>
</feature>
<dbReference type="InterPro" id="IPR025737">
    <property type="entry name" value="FApF"/>
</dbReference>
<dbReference type="RefSeq" id="WP_145055967.1">
    <property type="nucleotide sequence ID" value="NZ_CP036433.1"/>
</dbReference>
<evidence type="ECO:0008006" key="4">
    <source>
        <dbReference type="Google" id="ProtNLM"/>
    </source>
</evidence>
<dbReference type="Pfam" id="PF13557">
    <property type="entry name" value="Phenol_MetA_deg"/>
    <property type="match status" value="1"/>
</dbReference>
<dbReference type="EMBL" id="CP036433">
    <property type="protein sequence ID" value="QDU97181.1"/>
    <property type="molecule type" value="Genomic_DNA"/>
</dbReference>
<keyword evidence="3" id="KW-1185">Reference proteome</keyword>
<evidence type="ECO:0000256" key="1">
    <source>
        <dbReference type="SAM" id="SignalP"/>
    </source>
</evidence>
<feature type="chain" id="PRO_5021988020" description="MetA-pathway of phenol degradation" evidence="1">
    <location>
        <begin position="22"/>
        <end position="303"/>
    </location>
</feature>